<dbReference type="PANTHER" id="PTHR47938">
    <property type="entry name" value="RESPIRATORY COMPLEX I CHAPERONE (CIA84), PUTATIVE (AFU_ORTHOLOGUE AFUA_2G06020)-RELATED"/>
    <property type="match status" value="1"/>
</dbReference>
<feature type="repeat" description="PPR" evidence="3">
    <location>
        <begin position="162"/>
        <end position="196"/>
    </location>
</feature>
<dbReference type="NCBIfam" id="TIGR00756">
    <property type="entry name" value="PPR"/>
    <property type="match status" value="5"/>
</dbReference>
<gene>
    <name evidence="4" type="ORF">WN944_008984</name>
</gene>
<feature type="repeat" description="PPR" evidence="3">
    <location>
        <begin position="266"/>
        <end position="300"/>
    </location>
</feature>
<evidence type="ECO:0000313" key="5">
    <source>
        <dbReference type="Proteomes" id="UP001428341"/>
    </source>
</evidence>
<dbReference type="AlphaFoldDB" id="A0AAP0MQY0"/>
<dbReference type="GO" id="GO:0003729">
    <property type="term" value="F:mRNA binding"/>
    <property type="evidence" value="ECO:0007669"/>
    <property type="project" value="TreeGrafter"/>
</dbReference>
<dbReference type="Pfam" id="PF13041">
    <property type="entry name" value="PPR_2"/>
    <property type="match status" value="1"/>
</dbReference>
<comment type="caution">
    <text evidence="4">The sequence shown here is derived from an EMBL/GenBank/DDBJ whole genome shotgun (WGS) entry which is preliminary data.</text>
</comment>
<dbReference type="InterPro" id="IPR002885">
    <property type="entry name" value="PPR_rpt"/>
</dbReference>
<dbReference type="Gene3D" id="1.25.40.10">
    <property type="entry name" value="Tetratricopeptide repeat domain"/>
    <property type="match status" value="4"/>
</dbReference>
<accession>A0AAP0MQY0</accession>
<sequence>MAFLSRFYRTRYRLSSLSSSFSLFSFSTSVRSNLSYNELLSNQKKNMSSLHEHRVLKELSDLFQISSYNSFPNLYKESRSNSVKRIGSSKAVDGFLLPEERLRGVFLQKLKGKGVIEDALWNVNVDLSLDVVGKVVNRGNLSGEAMVLFFNWAIKHPNVAKDVKSYNVIVKALGRRKFFDFMCNVLSDMAKEGVNLDLETLSIVMDSFIRAGQVYKAIQMLGRLEDFGLKFDAESLNVVLWCLCQRLHVGAASSLFNSMKGKILFNVMTYNIVISGWSKLGQVVEMERVLKEIVAEGFSPDSLTFSFLIEGLGRAGRIDDAIEVFDTMKEKGCGPDTNAYNAVISNYISVGDFDECMKYYKGMSSNNCEPNMDTYTRLISGLLKSRKVADALEVFEEMLDRGIVPSTGTITSFLEPLCSYGPPHAAMMMYKKARKVGCKLSLTAYKLLLRRLSGFGKCGMLLDLWHEMQESGYPSDGEIYEYVIAGLCNIGQLENAVLVMEESLRAHYSCGLDLEGQVCYSVCLLPEPWLFMERRVNANIQGSRAACHCDNLGSGSEGLMCC</sequence>
<feature type="repeat" description="PPR" evidence="3">
    <location>
        <begin position="197"/>
        <end position="231"/>
    </location>
</feature>
<dbReference type="Pfam" id="PF12854">
    <property type="entry name" value="PPR_1"/>
    <property type="match status" value="1"/>
</dbReference>
<reference evidence="4 5" key="1">
    <citation type="submission" date="2024-05" db="EMBL/GenBank/DDBJ databases">
        <title>Haplotype-resolved chromosome-level genome assembly of Huyou (Citrus changshanensis).</title>
        <authorList>
            <person name="Miao C."/>
            <person name="Chen W."/>
            <person name="Wu Y."/>
            <person name="Wang L."/>
            <person name="Zhao S."/>
            <person name="Grierson D."/>
            <person name="Xu C."/>
            <person name="Chen K."/>
        </authorList>
    </citation>
    <scope>NUCLEOTIDE SEQUENCE [LARGE SCALE GENOMIC DNA]</scope>
    <source>
        <strain evidence="4">01-14</strain>
        <tissue evidence="4">Leaf</tissue>
    </source>
</reference>
<comment type="similarity">
    <text evidence="1">Belongs to the PPR family. P subfamily.</text>
</comment>
<evidence type="ECO:0000256" key="3">
    <source>
        <dbReference type="PROSITE-ProRule" id="PRU00708"/>
    </source>
</evidence>
<evidence type="ECO:0000313" key="4">
    <source>
        <dbReference type="EMBL" id="KAK9216972.1"/>
    </source>
</evidence>
<evidence type="ECO:0000256" key="2">
    <source>
        <dbReference type="ARBA" id="ARBA00022737"/>
    </source>
</evidence>
<feature type="repeat" description="PPR" evidence="3">
    <location>
        <begin position="371"/>
        <end position="405"/>
    </location>
</feature>
<dbReference type="EMBL" id="JBCGBO010000003">
    <property type="protein sequence ID" value="KAK9216972.1"/>
    <property type="molecule type" value="Genomic_DNA"/>
</dbReference>
<feature type="repeat" description="PPR" evidence="3">
    <location>
        <begin position="336"/>
        <end position="370"/>
    </location>
</feature>
<organism evidence="4 5">
    <name type="scientific">Citrus x changshan-huyou</name>
    <dbReference type="NCBI Taxonomy" id="2935761"/>
    <lineage>
        <taxon>Eukaryota</taxon>
        <taxon>Viridiplantae</taxon>
        <taxon>Streptophyta</taxon>
        <taxon>Embryophyta</taxon>
        <taxon>Tracheophyta</taxon>
        <taxon>Spermatophyta</taxon>
        <taxon>Magnoliopsida</taxon>
        <taxon>eudicotyledons</taxon>
        <taxon>Gunneridae</taxon>
        <taxon>Pentapetalae</taxon>
        <taxon>rosids</taxon>
        <taxon>malvids</taxon>
        <taxon>Sapindales</taxon>
        <taxon>Rutaceae</taxon>
        <taxon>Aurantioideae</taxon>
        <taxon>Citrus</taxon>
    </lineage>
</organism>
<name>A0AAP0MQY0_9ROSI</name>
<keyword evidence="5" id="KW-1185">Reference proteome</keyword>
<dbReference type="PROSITE" id="PS51375">
    <property type="entry name" value="PPR"/>
    <property type="match status" value="6"/>
</dbReference>
<protein>
    <recommendedName>
        <fullName evidence="6">Pentatricopeptide repeat-containing protein</fullName>
    </recommendedName>
</protein>
<evidence type="ECO:0008006" key="6">
    <source>
        <dbReference type="Google" id="ProtNLM"/>
    </source>
</evidence>
<feature type="repeat" description="PPR" evidence="3">
    <location>
        <begin position="301"/>
        <end position="335"/>
    </location>
</feature>
<dbReference type="PANTHER" id="PTHR47938:SF1">
    <property type="entry name" value="OS02G0304800 PROTEIN"/>
    <property type="match status" value="1"/>
</dbReference>
<keyword evidence="2" id="KW-0677">Repeat</keyword>
<dbReference type="Proteomes" id="UP001428341">
    <property type="component" value="Unassembled WGS sequence"/>
</dbReference>
<proteinExistence type="inferred from homology"/>
<evidence type="ECO:0000256" key="1">
    <source>
        <dbReference type="ARBA" id="ARBA00007626"/>
    </source>
</evidence>
<dbReference type="InterPro" id="IPR011990">
    <property type="entry name" value="TPR-like_helical_dom_sf"/>
</dbReference>
<dbReference type="Pfam" id="PF01535">
    <property type="entry name" value="PPR"/>
    <property type="match status" value="2"/>
</dbReference>